<reference evidence="4 5" key="1">
    <citation type="submission" date="2019-09" db="EMBL/GenBank/DDBJ databases">
        <title>Draft genome sequences of 48 bacterial type strains from the CCUG.</title>
        <authorList>
            <person name="Tunovic T."/>
            <person name="Pineiro-Iglesias B."/>
            <person name="Unosson C."/>
            <person name="Inganas E."/>
            <person name="Ohlen M."/>
            <person name="Cardew S."/>
            <person name="Jensie-Markopoulos S."/>
            <person name="Salva-Serra F."/>
            <person name="Jaen-Luchoro D."/>
            <person name="Karlsson R."/>
            <person name="Svensson-Stadler L."/>
            <person name="Chun J."/>
            <person name="Moore E."/>
        </authorList>
    </citation>
    <scope>NUCLEOTIDE SEQUENCE [LARGE SCALE GENOMIC DNA]</scope>
    <source>
        <strain evidence="4 5">CCUG 65686</strain>
    </source>
</reference>
<comment type="caution">
    <text evidence="4">The sequence shown here is derived from an EMBL/GenBank/DDBJ whole genome shotgun (WGS) entry which is preliminary data.</text>
</comment>
<dbReference type="InterPro" id="IPR039298">
    <property type="entry name" value="ACOT13"/>
</dbReference>
<evidence type="ECO:0000313" key="5">
    <source>
        <dbReference type="Proteomes" id="UP000473470"/>
    </source>
</evidence>
<evidence type="ECO:0000259" key="3">
    <source>
        <dbReference type="Pfam" id="PF03061"/>
    </source>
</evidence>
<dbReference type="Pfam" id="PF03061">
    <property type="entry name" value="4HBT"/>
    <property type="match status" value="1"/>
</dbReference>
<proteinExistence type="inferred from homology"/>
<dbReference type="CDD" id="cd03443">
    <property type="entry name" value="PaaI_thioesterase"/>
    <property type="match status" value="1"/>
</dbReference>
<gene>
    <name evidence="4" type="ORF">F7R25_02010</name>
</gene>
<keyword evidence="2" id="KW-0378">Hydrolase</keyword>
<evidence type="ECO:0000256" key="2">
    <source>
        <dbReference type="ARBA" id="ARBA00022801"/>
    </source>
</evidence>
<dbReference type="SUPFAM" id="SSF54637">
    <property type="entry name" value="Thioesterase/thiol ester dehydrase-isomerase"/>
    <property type="match status" value="1"/>
</dbReference>
<comment type="similarity">
    <text evidence="1">Belongs to the thioesterase PaaI family.</text>
</comment>
<dbReference type="InterPro" id="IPR003736">
    <property type="entry name" value="PAAI_dom"/>
</dbReference>
<feature type="domain" description="Thioesterase" evidence="3">
    <location>
        <begin position="54"/>
        <end position="123"/>
    </location>
</feature>
<dbReference type="InterPro" id="IPR006683">
    <property type="entry name" value="Thioestr_dom"/>
</dbReference>
<dbReference type="RefSeq" id="WP_059884335.1">
    <property type="nucleotide sequence ID" value="NZ_CABVPM010000003.1"/>
</dbReference>
<dbReference type="PANTHER" id="PTHR21660">
    <property type="entry name" value="THIOESTERASE SUPERFAMILY MEMBER-RELATED"/>
    <property type="match status" value="1"/>
</dbReference>
<evidence type="ECO:0000313" key="4">
    <source>
        <dbReference type="EMBL" id="KAB0641314.1"/>
    </source>
</evidence>
<accession>A0A6L3N708</accession>
<dbReference type="EMBL" id="VZOK01000002">
    <property type="protein sequence ID" value="KAB0641314.1"/>
    <property type="molecule type" value="Genomic_DNA"/>
</dbReference>
<dbReference type="PANTHER" id="PTHR21660:SF1">
    <property type="entry name" value="ACYL-COENZYME A THIOESTERASE 13"/>
    <property type="match status" value="1"/>
</dbReference>
<dbReference type="GO" id="GO:0047617">
    <property type="term" value="F:fatty acyl-CoA hydrolase activity"/>
    <property type="evidence" value="ECO:0007669"/>
    <property type="project" value="InterPro"/>
</dbReference>
<protein>
    <submittedName>
        <fullName evidence="4">PaaI family thioesterase</fullName>
    </submittedName>
</protein>
<dbReference type="InterPro" id="IPR029069">
    <property type="entry name" value="HotDog_dom_sf"/>
</dbReference>
<evidence type="ECO:0000256" key="1">
    <source>
        <dbReference type="ARBA" id="ARBA00008324"/>
    </source>
</evidence>
<dbReference type="Gene3D" id="3.10.129.10">
    <property type="entry name" value="Hotdog Thioesterase"/>
    <property type="match status" value="1"/>
</dbReference>
<dbReference type="AlphaFoldDB" id="A0A6L3N708"/>
<sequence length="143" mass="15046">MTSLPDDAGCAEGFQPLFRTNPLLDATGPYFYKPMEDGFVVGLRVQDKHANASGTIHGGLVAALADVSIGYVTSMSKTPPLRMMTASLTIDYVGTAKMGDWVEAHVSIVKTERRLAFANAVIKVGATPVASAGAVFLVLDDNG</sequence>
<dbReference type="Proteomes" id="UP000473470">
    <property type="component" value="Unassembled WGS sequence"/>
</dbReference>
<name>A0A6L3N708_9BURK</name>
<dbReference type="NCBIfam" id="TIGR00369">
    <property type="entry name" value="unchar_dom_1"/>
    <property type="match status" value="1"/>
</dbReference>
<organism evidence="4 5">
    <name type="scientific">Burkholderia stagnalis</name>
    <dbReference type="NCBI Taxonomy" id="1503054"/>
    <lineage>
        <taxon>Bacteria</taxon>
        <taxon>Pseudomonadati</taxon>
        <taxon>Pseudomonadota</taxon>
        <taxon>Betaproteobacteria</taxon>
        <taxon>Burkholderiales</taxon>
        <taxon>Burkholderiaceae</taxon>
        <taxon>Burkholderia</taxon>
        <taxon>Burkholderia cepacia complex</taxon>
    </lineage>
</organism>